<dbReference type="InterPro" id="IPR052018">
    <property type="entry name" value="PHP_domain"/>
</dbReference>
<dbReference type="CDD" id="cd07438">
    <property type="entry name" value="PHP_HisPPase_AMP"/>
    <property type="match status" value="1"/>
</dbReference>
<dbReference type="InterPro" id="IPR016195">
    <property type="entry name" value="Pol/histidinol_Pase-like"/>
</dbReference>
<dbReference type="PANTHER" id="PTHR42924">
    <property type="entry name" value="EXONUCLEASE"/>
    <property type="match status" value="1"/>
</dbReference>
<organism evidence="2">
    <name type="scientific">Caldithrix abyssi</name>
    <dbReference type="NCBI Taxonomy" id="187145"/>
    <lineage>
        <taxon>Bacteria</taxon>
        <taxon>Pseudomonadati</taxon>
        <taxon>Calditrichota</taxon>
        <taxon>Calditrichia</taxon>
        <taxon>Calditrichales</taxon>
        <taxon>Calditrichaceae</taxon>
        <taxon>Caldithrix</taxon>
    </lineage>
</organism>
<dbReference type="GO" id="GO:0004534">
    <property type="term" value="F:5'-3' RNA exonuclease activity"/>
    <property type="evidence" value="ECO:0007669"/>
    <property type="project" value="TreeGrafter"/>
</dbReference>
<evidence type="ECO:0000259" key="1">
    <source>
        <dbReference type="SMART" id="SM00481"/>
    </source>
</evidence>
<feature type="non-terminal residue" evidence="2">
    <location>
        <position position="238"/>
    </location>
</feature>
<dbReference type="Pfam" id="PF02811">
    <property type="entry name" value="PHP"/>
    <property type="match status" value="1"/>
</dbReference>
<dbReference type="AlphaFoldDB" id="A0A7V1LM17"/>
<dbReference type="Gene3D" id="1.10.150.650">
    <property type="match status" value="1"/>
</dbReference>
<dbReference type="SUPFAM" id="SSF89550">
    <property type="entry name" value="PHP domain-like"/>
    <property type="match status" value="1"/>
</dbReference>
<dbReference type="InterPro" id="IPR004013">
    <property type="entry name" value="PHP_dom"/>
</dbReference>
<protein>
    <submittedName>
        <fullName evidence="2">PHP domain-containing protein</fullName>
    </submittedName>
</protein>
<dbReference type="EMBL" id="DRLD01000124">
    <property type="protein sequence ID" value="HED09952.1"/>
    <property type="molecule type" value="Genomic_DNA"/>
</dbReference>
<dbReference type="SMART" id="SM00481">
    <property type="entry name" value="POLIIIAc"/>
    <property type="match status" value="1"/>
</dbReference>
<dbReference type="Proteomes" id="UP000886005">
    <property type="component" value="Unassembled WGS sequence"/>
</dbReference>
<comment type="caution">
    <text evidence="2">The sequence shown here is derived from an EMBL/GenBank/DDBJ whole genome shotgun (WGS) entry which is preliminary data.</text>
</comment>
<gene>
    <name evidence="2" type="ORF">ENJ10_04640</name>
</gene>
<name>A0A7V1LM17_CALAY</name>
<accession>A0A7V1LM17</accession>
<proteinExistence type="predicted"/>
<reference evidence="2" key="1">
    <citation type="journal article" date="2020" name="mSystems">
        <title>Genome- and Community-Level Interaction Insights into Carbon Utilization and Element Cycling Functions of Hydrothermarchaeota in Hydrothermal Sediment.</title>
        <authorList>
            <person name="Zhou Z."/>
            <person name="Liu Y."/>
            <person name="Xu W."/>
            <person name="Pan J."/>
            <person name="Luo Z.H."/>
            <person name="Li M."/>
        </authorList>
    </citation>
    <scope>NUCLEOTIDE SEQUENCE [LARGE SCALE GENOMIC DNA]</scope>
    <source>
        <strain evidence="2">HyVt-456</strain>
    </source>
</reference>
<dbReference type="PANTHER" id="PTHR42924:SF3">
    <property type="entry name" value="POLYMERASE_HISTIDINOL PHOSPHATASE N-TERMINAL DOMAIN-CONTAINING PROTEIN"/>
    <property type="match status" value="1"/>
</dbReference>
<sequence length="238" mass="26238">MAVDLHSHTTFSDGTLSPEELVAEALRQKLSALAVTDHDETGGCLPAMKAARDTSLRLIPGVELSIDYSLPGKAHMHVLGLFIDPENECIRSGLAELSRAREERAERIIRQLNGKGMALSIDELKELAGGGSIGRPHIATLMHRHKYVSSVWEAFDKYLAKGKAGYVSKKKLTFKEAAAMIHEAGGLVILAHPVSLNQKNYNGYTRIFRELRGQGLDGLEAYYSNHVWNMTRFLLEAA</sequence>
<feature type="domain" description="Polymerase/histidinol phosphatase N-terminal" evidence="1">
    <location>
        <begin position="3"/>
        <end position="68"/>
    </location>
</feature>
<dbReference type="GO" id="GO:0035312">
    <property type="term" value="F:5'-3' DNA exonuclease activity"/>
    <property type="evidence" value="ECO:0007669"/>
    <property type="project" value="TreeGrafter"/>
</dbReference>
<dbReference type="InterPro" id="IPR003141">
    <property type="entry name" value="Pol/His_phosphatase_N"/>
</dbReference>
<dbReference type="Gene3D" id="3.20.20.140">
    <property type="entry name" value="Metal-dependent hydrolases"/>
    <property type="match status" value="1"/>
</dbReference>
<evidence type="ECO:0000313" key="2">
    <source>
        <dbReference type="EMBL" id="HED09952.1"/>
    </source>
</evidence>